<sequence length="92" mass="10389">MTPASMIAKGVFPHCTGCASWISFVFALRTGTGLRCREKAVCNYTQQPRIIDRRPTHATPSFLCARFVSTEFPQGVRRSKMLSTRPSRIKLR</sequence>
<reference evidence="2" key="2">
    <citation type="submission" date="2020-04" db="EMBL/GenBank/DDBJ databases">
        <authorList>
            <consortium name="NCBI Genome Project"/>
        </authorList>
    </citation>
    <scope>NUCLEOTIDE SEQUENCE</scope>
    <source>
        <strain evidence="2">CBS 342.82</strain>
    </source>
</reference>
<accession>A0A6J3M461</accession>
<name>A0A6J3M461_9PEZI</name>
<dbReference type="Proteomes" id="UP000504637">
    <property type="component" value="Unplaced"/>
</dbReference>
<reference evidence="2" key="1">
    <citation type="submission" date="2020-01" db="EMBL/GenBank/DDBJ databases">
        <authorList>
            <consortium name="DOE Joint Genome Institute"/>
            <person name="Haridas S."/>
            <person name="Albert R."/>
            <person name="Binder M."/>
            <person name="Bloem J."/>
            <person name="Labutti K."/>
            <person name="Salamov A."/>
            <person name="Andreopoulos B."/>
            <person name="Baker S.E."/>
            <person name="Barry K."/>
            <person name="Bills G."/>
            <person name="Bluhm B.H."/>
            <person name="Cannon C."/>
            <person name="Castanera R."/>
            <person name="Culley D.E."/>
            <person name="Daum C."/>
            <person name="Ezra D."/>
            <person name="Gonzalez J.B."/>
            <person name="Henrissat B."/>
            <person name="Kuo A."/>
            <person name="Liang C."/>
            <person name="Lipzen A."/>
            <person name="Lutzoni F."/>
            <person name="Magnuson J."/>
            <person name="Mondo S."/>
            <person name="Nolan M."/>
            <person name="Ohm R."/>
            <person name="Pangilinan J."/>
            <person name="Park H.-J."/>
            <person name="Ramirez L."/>
            <person name="Alfaro M."/>
            <person name="Sun H."/>
            <person name="Tritt A."/>
            <person name="Yoshinaga Y."/>
            <person name="Zwiers L.-H."/>
            <person name="Turgeon B.G."/>
            <person name="Goodwin S.B."/>
            <person name="Spatafora J.W."/>
            <person name="Crous P.W."/>
            <person name="Grigoriev I.V."/>
        </authorList>
    </citation>
    <scope>NUCLEOTIDE SEQUENCE</scope>
    <source>
        <strain evidence="2">CBS 342.82</strain>
    </source>
</reference>
<evidence type="ECO:0000313" key="2">
    <source>
        <dbReference type="RefSeq" id="XP_033459724.1"/>
    </source>
</evidence>
<gene>
    <name evidence="2" type="ORF">K489DRAFT_214051</name>
</gene>
<dbReference type="GeneID" id="54357479"/>
<dbReference type="RefSeq" id="XP_033459724.1">
    <property type="nucleotide sequence ID" value="XM_033599680.1"/>
</dbReference>
<protein>
    <submittedName>
        <fullName evidence="2">Uncharacterized protein</fullName>
    </submittedName>
</protein>
<proteinExistence type="predicted"/>
<evidence type="ECO:0000313" key="1">
    <source>
        <dbReference type="Proteomes" id="UP000504637"/>
    </source>
</evidence>
<organism evidence="2">
    <name type="scientific">Dissoconium aciculare CBS 342.82</name>
    <dbReference type="NCBI Taxonomy" id="1314786"/>
    <lineage>
        <taxon>Eukaryota</taxon>
        <taxon>Fungi</taxon>
        <taxon>Dikarya</taxon>
        <taxon>Ascomycota</taxon>
        <taxon>Pezizomycotina</taxon>
        <taxon>Dothideomycetes</taxon>
        <taxon>Dothideomycetidae</taxon>
        <taxon>Mycosphaerellales</taxon>
        <taxon>Dissoconiaceae</taxon>
        <taxon>Dissoconium</taxon>
    </lineage>
</organism>
<reference evidence="2" key="3">
    <citation type="submission" date="2025-08" db="UniProtKB">
        <authorList>
            <consortium name="RefSeq"/>
        </authorList>
    </citation>
    <scope>IDENTIFICATION</scope>
    <source>
        <strain evidence="2">CBS 342.82</strain>
    </source>
</reference>
<keyword evidence="1" id="KW-1185">Reference proteome</keyword>
<dbReference type="AlphaFoldDB" id="A0A6J3M461"/>